<feature type="transmembrane region" description="Helical" evidence="5">
    <location>
        <begin position="181"/>
        <end position="203"/>
    </location>
</feature>
<dbReference type="Proteomes" id="UP000799302">
    <property type="component" value="Unassembled WGS sequence"/>
</dbReference>
<feature type="transmembrane region" description="Helical" evidence="5">
    <location>
        <begin position="107"/>
        <end position="135"/>
    </location>
</feature>
<keyword evidence="4 5" id="KW-0472">Membrane</keyword>
<protein>
    <submittedName>
        <fullName evidence="6">RTA1-domain-containing protein</fullName>
    </submittedName>
</protein>
<keyword evidence="2 5" id="KW-0812">Transmembrane</keyword>
<reference evidence="6" key="1">
    <citation type="journal article" date="2020" name="Stud. Mycol.">
        <title>101 Dothideomycetes genomes: a test case for predicting lifestyles and emergence of pathogens.</title>
        <authorList>
            <person name="Haridas S."/>
            <person name="Albert R."/>
            <person name="Binder M."/>
            <person name="Bloem J."/>
            <person name="Labutti K."/>
            <person name="Salamov A."/>
            <person name="Andreopoulos B."/>
            <person name="Baker S."/>
            <person name="Barry K."/>
            <person name="Bills G."/>
            <person name="Bluhm B."/>
            <person name="Cannon C."/>
            <person name="Castanera R."/>
            <person name="Culley D."/>
            <person name="Daum C."/>
            <person name="Ezra D."/>
            <person name="Gonzalez J."/>
            <person name="Henrissat B."/>
            <person name="Kuo A."/>
            <person name="Liang C."/>
            <person name="Lipzen A."/>
            <person name="Lutzoni F."/>
            <person name="Magnuson J."/>
            <person name="Mondo S."/>
            <person name="Nolan M."/>
            <person name="Ohm R."/>
            <person name="Pangilinan J."/>
            <person name="Park H.-J."/>
            <person name="Ramirez L."/>
            <person name="Alfaro M."/>
            <person name="Sun H."/>
            <person name="Tritt A."/>
            <person name="Yoshinaga Y."/>
            <person name="Zwiers L.-H."/>
            <person name="Turgeon B."/>
            <person name="Goodwin S."/>
            <person name="Spatafora J."/>
            <person name="Crous P."/>
            <person name="Grigoriev I."/>
        </authorList>
    </citation>
    <scope>NUCLEOTIDE SEQUENCE</scope>
    <source>
        <strain evidence="6">CBS 115976</strain>
    </source>
</reference>
<evidence type="ECO:0000256" key="1">
    <source>
        <dbReference type="ARBA" id="ARBA00004141"/>
    </source>
</evidence>
<dbReference type="OrthoDB" id="4521223at2759"/>
<dbReference type="PANTHER" id="PTHR31465">
    <property type="entry name" value="PROTEIN RTA1-RELATED"/>
    <property type="match status" value="1"/>
</dbReference>
<feature type="transmembrane region" description="Helical" evidence="5">
    <location>
        <begin position="147"/>
        <end position="169"/>
    </location>
</feature>
<dbReference type="InterPro" id="IPR007568">
    <property type="entry name" value="RTA1"/>
</dbReference>
<proteinExistence type="predicted"/>
<keyword evidence="7" id="KW-1185">Reference proteome</keyword>
<dbReference type="GO" id="GO:0000324">
    <property type="term" value="C:fungal-type vacuole"/>
    <property type="evidence" value="ECO:0007669"/>
    <property type="project" value="TreeGrafter"/>
</dbReference>
<organism evidence="6 7">
    <name type="scientific">Microthyrium microscopicum</name>
    <dbReference type="NCBI Taxonomy" id="703497"/>
    <lineage>
        <taxon>Eukaryota</taxon>
        <taxon>Fungi</taxon>
        <taxon>Dikarya</taxon>
        <taxon>Ascomycota</taxon>
        <taxon>Pezizomycotina</taxon>
        <taxon>Dothideomycetes</taxon>
        <taxon>Dothideomycetes incertae sedis</taxon>
        <taxon>Microthyriales</taxon>
        <taxon>Microthyriaceae</taxon>
        <taxon>Microthyrium</taxon>
    </lineage>
</organism>
<dbReference type="GO" id="GO:0005886">
    <property type="term" value="C:plasma membrane"/>
    <property type="evidence" value="ECO:0007669"/>
    <property type="project" value="TreeGrafter"/>
</dbReference>
<dbReference type="PANTHER" id="PTHR31465:SF7">
    <property type="entry name" value="SPHINGOID LONG-CHAIN BASE TRANSPORTER RSB1"/>
    <property type="match status" value="1"/>
</dbReference>
<feature type="transmembrane region" description="Helical" evidence="5">
    <location>
        <begin position="47"/>
        <end position="67"/>
    </location>
</feature>
<dbReference type="AlphaFoldDB" id="A0A6A6UG54"/>
<feature type="transmembrane region" description="Helical" evidence="5">
    <location>
        <begin position="224"/>
        <end position="244"/>
    </location>
</feature>
<dbReference type="Pfam" id="PF04479">
    <property type="entry name" value="RTA1"/>
    <property type="match status" value="1"/>
</dbReference>
<keyword evidence="3 5" id="KW-1133">Transmembrane helix</keyword>
<dbReference type="EMBL" id="MU004233">
    <property type="protein sequence ID" value="KAF2670790.1"/>
    <property type="molecule type" value="Genomic_DNA"/>
</dbReference>
<accession>A0A6A6UG54</accession>
<evidence type="ECO:0000256" key="3">
    <source>
        <dbReference type="ARBA" id="ARBA00022989"/>
    </source>
</evidence>
<feature type="transmembrane region" description="Helical" evidence="5">
    <location>
        <begin position="264"/>
        <end position="282"/>
    </location>
</feature>
<comment type="subcellular location">
    <subcellularLocation>
        <location evidence="1">Membrane</location>
        <topology evidence="1">Multi-pass membrane protein</topology>
    </subcellularLocation>
</comment>
<evidence type="ECO:0000256" key="4">
    <source>
        <dbReference type="ARBA" id="ARBA00023136"/>
    </source>
</evidence>
<evidence type="ECO:0000313" key="6">
    <source>
        <dbReference type="EMBL" id="KAF2670790.1"/>
    </source>
</evidence>
<name>A0A6A6UG54_9PEZI</name>
<gene>
    <name evidence="6" type="ORF">BT63DRAFT_438389</name>
</gene>
<evidence type="ECO:0000313" key="7">
    <source>
        <dbReference type="Proteomes" id="UP000799302"/>
    </source>
</evidence>
<sequence length="305" mass="33639">MSVTNINGNQAFQLPNGTFWLASGAYTNCTVAHCPVALSVYGYRPSLAASGVLIALYFICMIIQIVLGFRYKTWWFMGSMVFGCIDEILGYAGRILYWQNPWAQPGFIMQIVCITIGPVFFAAAIYVMLTQIITYLSPSHSRFAPKLFIWIFIPFDILSLVLQAIGGAMSSSSNGKSSTAVNIALAGLSIQVITLFFFCVLIVDYAIRSRSVWTKAALPTRFKVFCGFLALATILILIRCSYRIFELSEGYSRNSKALRDEGLFIGLESVMVIVAAYCLVVAHPGPVFKSGRLPPSDSERTSVEK</sequence>
<feature type="transmembrane region" description="Helical" evidence="5">
    <location>
        <begin position="74"/>
        <end position="95"/>
    </location>
</feature>
<evidence type="ECO:0000256" key="5">
    <source>
        <dbReference type="SAM" id="Phobius"/>
    </source>
</evidence>
<evidence type="ECO:0000256" key="2">
    <source>
        <dbReference type="ARBA" id="ARBA00022692"/>
    </source>
</evidence>